<dbReference type="STRING" id="37625.SAMN05660420_01830"/>
<dbReference type="Proteomes" id="UP000199409">
    <property type="component" value="Unassembled WGS sequence"/>
</dbReference>
<evidence type="ECO:0008006" key="3">
    <source>
        <dbReference type="Google" id="ProtNLM"/>
    </source>
</evidence>
<organism evidence="1 2">
    <name type="scientific">Desulfuromusa kysingii</name>
    <dbReference type="NCBI Taxonomy" id="37625"/>
    <lineage>
        <taxon>Bacteria</taxon>
        <taxon>Pseudomonadati</taxon>
        <taxon>Thermodesulfobacteriota</taxon>
        <taxon>Desulfuromonadia</taxon>
        <taxon>Desulfuromonadales</taxon>
        <taxon>Geopsychrobacteraceae</taxon>
        <taxon>Desulfuromusa</taxon>
    </lineage>
</organism>
<gene>
    <name evidence="1" type="ORF">SAMN05660420_01830</name>
</gene>
<protein>
    <recommendedName>
        <fullName evidence="3">Nif11 domain-containing protein</fullName>
    </recommendedName>
</protein>
<name>A0A1H4AHL6_9BACT</name>
<dbReference type="EMBL" id="FNQN01000005">
    <property type="protein sequence ID" value="SEA35082.1"/>
    <property type="molecule type" value="Genomic_DNA"/>
</dbReference>
<dbReference type="OrthoDB" id="5398414at2"/>
<dbReference type="RefSeq" id="WP_092347162.1">
    <property type="nucleotide sequence ID" value="NZ_FNQN01000005.1"/>
</dbReference>
<evidence type="ECO:0000313" key="2">
    <source>
        <dbReference type="Proteomes" id="UP000199409"/>
    </source>
</evidence>
<reference evidence="1 2" key="1">
    <citation type="submission" date="2016-10" db="EMBL/GenBank/DDBJ databases">
        <authorList>
            <person name="de Groot N.N."/>
        </authorList>
    </citation>
    <scope>NUCLEOTIDE SEQUENCE [LARGE SCALE GENOMIC DNA]</scope>
    <source>
        <strain evidence="1 2">DSM 7343</strain>
    </source>
</reference>
<keyword evidence="2" id="KW-1185">Reference proteome</keyword>
<dbReference type="AlphaFoldDB" id="A0A1H4AHL6"/>
<dbReference type="NCBIfam" id="NF038399">
    <property type="entry name" value="NH_RiPP_Os17"/>
    <property type="match status" value="1"/>
</dbReference>
<evidence type="ECO:0000313" key="1">
    <source>
        <dbReference type="EMBL" id="SEA35082.1"/>
    </source>
</evidence>
<proteinExistence type="predicted"/>
<accession>A0A1H4AHL6</accession>
<sequence length="70" mass="7652">MSQNVVEQVLGRLITDERFRHRAAESFAKACQQEGYLLAPNEVLLLANLKQGCIAALSDEINPGLRRAGG</sequence>